<name>A0A151ZJK2_TIELA</name>
<dbReference type="Proteomes" id="UP000076078">
    <property type="component" value="Unassembled WGS sequence"/>
</dbReference>
<dbReference type="InterPro" id="IPR028994">
    <property type="entry name" value="Integrin_alpha_N"/>
</dbReference>
<dbReference type="AlphaFoldDB" id="A0A151ZJK2"/>
<dbReference type="SUPFAM" id="SSF69318">
    <property type="entry name" value="Integrin alpha N-terminal domain"/>
    <property type="match status" value="1"/>
</dbReference>
<proteinExistence type="predicted"/>
<feature type="region of interest" description="Disordered" evidence="1">
    <location>
        <begin position="576"/>
        <end position="667"/>
    </location>
</feature>
<feature type="chain" id="PRO_5007593385" evidence="2">
    <location>
        <begin position="19"/>
        <end position="773"/>
    </location>
</feature>
<dbReference type="PANTHER" id="PTHR46580">
    <property type="entry name" value="SENSOR KINASE-RELATED"/>
    <property type="match status" value="1"/>
</dbReference>
<evidence type="ECO:0000256" key="1">
    <source>
        <dbReference type="SAM" id="MobiDB-lite"/>
    </source>
</evidence>
<feature type="signal peptide" evidence="2">
    <location>
        <begin position="1"/>
        <end position="18"/>
    </location>
</feature>
<dbReference type="STRING" id="361077.A0A151ZJK2"/>
<reference evidence="3 4" key="1">
    <citation type="submission" date="2015-12" db="EMBL/GenBank/DDBJ databases">
        <title>Dictyostelia acquired genes for synthesis and detection of signals that induce cell-type specialization by lateral gene transfer from prokaryotes.</title>
        <authorList>
            <person name="Gloeckner G."/>
            <person name="Schaap P."/>
        </authorList>
    </citation>
    <scope>NUCLEOTIDE SEQUENCE [LARGE SCALE GENOMIC DNA]</scope>
    <source>
        <strain evidence="3 4">TK</strain>
    </source>
</reference>
<protein>
    <submittedName>
        <fullName evidence="3">Tenascin X</fullName>
    </submittedName>
</protein>
<evidence type="ECO:0000313" key="4">
    <source>
        <dbReference type="Proteomes" id="UP000076078"/>
    </source>
</evidence>
<comment type="caution">
    <text evidence="3">The sequence shown here is derived from an EMBL/GenBank/DDBJ whole genome shotgun (WGS) entry which is preliminary data.</text>
</comment>
<sequence>MYIFILLIFFLKISINIAFPSSENLFNNSNSYGLEIESEYKFGGFDFNGDGIQDFITSHYSTKKTYVFFGDIYIYGDQRPLKVSMIDGINGFSIDINQSDLRNFFICGDLNNDGYDEIIFRMENCQLKIIYGHAGPFKNDFSTFDGNDGFVIDYVNSPLHPWASYQVLCDHNGDGINDLIFNTVDDVYVLYGLNRKKFPTDSGKFDINFVSNGTFGHIMQMKNTINFGCGDLNNDGIDDLVILSNKIGSVNFGLKSFPTQYNPVLNGTNGFTIDIMAYFHEYINQSGFGDFNGDGLIDMAVIGTDLKSIYMIYGKKGGIWESHFDINSGNSSEVVKWVRDISSPQEFCDSMYVGDINGDGLSDISCNVFSKYTWGVYGSTMKLPAVYDLNIKTSPLFGDCRGFILLQTAVTFSAWTDFNYDGIPDLIIQFTNLKSFILFGEKTKISASLNIINSSIGYNSNGEYHFLDSNFNPISSGNCNVQFITFKVLDSIDASDLLSFSSSNSTSSDVVSISNGELQVFNTNRDPNFLQSLSNVLFKTNRDSSIVTVSITYLNIINDTIKIFISHPTINTTSTNPATVTTTTSTPPITATASTGTTTTGTPPITATASTGTPPITATASTGTTTTGTPPITTTAITSTVTTGTTTTRTPPITTTTSTSTATTRTTTTSTVTSTHVQQNNTVNNDCICIRGQICLPNSHICVNQFDVYQGESCFQLSCALGYDCIEQSNQIYKCVKKDSCITCADITCKSPHHCILALTTSQKCKYQPTCSN</sequence>
<gene>
    <name evidence="3" type="ORF">DLAC_04469</name>
</gene>
<evidence type="ECO:0000256" key="2">
    <source>
        <dbReference type="SAM" id="SignalP"/>
    </source>
</evidence>
<evidence type="ECO:0000313" key="3">
    <source>
        <dbReference type="EMBL" id="KYQ94178.1"/>
    </source>
</evidence>
<keyword evidence="4" id="KW-1185">Reference proteome</keyword>
<dbReference type="InParanoid" id="A0A151ZJK2"/>
<keyword evidence="2" id="KW-0732">Signal</keyword>
<dbReference type="Gene3D" id="2.130.10.130">
    <property type="entry name" value="Integrin alpha, N-terminal"/>
    <property type="match status" value="2"/>
</dbReference>
<organism evidence="3 4">
    <name type="scientific">Tieghemostelium lacteum</name>
    <name type="common">Slime mold</name>
    <name type="synonym">Dictyostelium lacteum</name>
    <dbReference type="NCBI Taxonomy" id="361077"/>
    <lineage>
        <taxon>Eukaryota</taxon>
        <taxon>Amoebozoa</taxon>
        <taxon>Evosea</taxon>
        <taxon>Eumycetozoa</taxon>
        <taxon>Dictyostelia</taxon>
        <taxon>Dictyosteliales</taxon>
        <taxon>Raperosteliaceae</taxon>
        <taxon>Tieghemostelium</taxon>
    </lineage>
</organism>
<dbReference type="PANTHER" id="PTHR46580:SF4">
    <property type="entry name" value="ATP_GTP-BINDING PROTEIN"/>
    <property type="match status" value="1"/>
</dbReference>
<dbReference type="OrthoDB" id="21139at2759"/>
<dbReference type="EMBL" id="LODT01000022">
    <property type="protein sequence ID" value="KYQ94178.1"/>
    <property type="molecule type" value="Genomic_DNA"/>
</dbReference>
<accession>A0A151ZJK2</accession>